<evidence type="ECO:0000256" key="3">
    <source>
        <dbReference type="ARBA" id="ARBA00022691"/>
    </source>
</evidence>
<dbReference type="InterPro" id="IPR058240">
    <property type="entry name" value="rSAM_sf"/>
</dbReference>
<protein>
    <submittedName>
        <fullName evidence="9">Radical SAM protein</fullName>
    </submittedName>
</protein>
<dbReference type="InterPro" id="IPR013785">
    <property type="entry name" value="Aldolase_TIM"/>
</dbReference>
<keyword evidence="6 8" id="KW-0408">Iron</keyword>
<evidence type="ECO:0000256" key="6">
    <source>
        <dbReference type="ARBA" id="ARBA00023004"/>
    </source>
</evidence>
<feature type="binding site" evidence="8">
    <location>
        <position position="65"/>
    </location>
    <ligand>
        <name>[4Fe-4S] cluster</name>
        <dbReference type="ChEBI" id="CHEBI:49883"/>
        <note>4Fe-4S-S-AdoMet</note>
    </ligand>
</feature>
<dbReference type="SFLD" id="SFLDG01099">
    <property type="entry name" value="Uncharacterised_Radical_SAM_Su"/>
    <property type="match status" value="1"/>
</dbReference>
<keyword evidence="2" id="KW-0004">4Fe-4S</keyword>
<feature type="binding site" evidence="8">
    <location>
        <position position="68"/>
    </location>
    <ligand>
        <name>[4Fe-4S] cluster</name>
        <dbReference type="ChEBI" id="CHEBI:49883"/>
        <note>4Fe-4S-S-AdoMet</note>
    </ligand>
</feature>
<proteinExistence type="inferred from homology"/>
<comment type="similarity">
    <text evidence="1">Belongs to the organic radical-activating enzymes family.</text>
</comment>
<dbReference type="SUPFAM" id="SSF102114">
    <property type="entry name" value="Radical SAM enzymes"/>
    <property type="match status" value="1"/>
</dbReference>
<dbReference type="PANTHER" id="PTHR43075">
    <property type="entry name" value="FORMATE LYASE ACTIVATING ENZYME, PUTATIVE (AFU_ORTHOLOGUE AFUA_2G15630)-RELATED"/>
    <property type="match status" value="1"/>
</dbReference>
<feature type="binding site" evidence="8">
    <location>
        <position position="61"/>
    </location>
    <ligand>
        <name>[4Fe-4S] cluster</name>
        <dbReference type="ChEBI" id="CHEBI:49883"/>
        <note>4Fe-4S-S-AdoMet</note>
    </ligand>
</feature>
<dbReference type="GO" id="GO:0016491">
    <property type="term" value="F:oxidoreductase activity"/>
    <property type="evidence" value="ECO:0007669"/>
    <property type="project" value="UniProtKB-KW"/>
</dbReference>
<evidence type="ECO:0000313" key="9">
    <source>
        <dbReference type="EMBL" id="QNO19208.1"/>
    </source>
</evidence>
<evidence type="ECO:0000256" key="4">
    <source>
        <dbReference type="ARBA" id="ARBA00022723"/>
    </source>
</evidence>
<keyword evidence="5" id="KW-0560">Oxidoreductase</keyword>
<dbReference type="EMBL" id="CP060696">
    <property type="protein sequence ID" value="QNO19208.1"/>
    <property type="molecule type" value="Genomic_DNA"/>
</dbReference>
<dbReference type="InterPro" id="IPR007197">
    <property type="entry name" value="rSAM"/>
</dbReference>
<evidence type="ECO:0000256" key="5">
    <source>
        <dbReference type="ARBA" id="ARBA00023002"/>
    </source>
</evidence>
<evidence type="ECO:0000256" key="7">
    <source>
        <dbReference type="ARBA" id="ARBA00023014"/>
    </source>
</evidence>
<evidence type="ECO:0000256" key="1">
    <source>
        <dbReference type="ARBA" id="ARBA00009777"/>
    </source>
</evidence>
<dbReference type="GO" id="GO:0046872">
    <property type="term" value="F:metal ion binding"/>
    <property type="evidence" value="ECO:0007669"/>
    <property type="project" value="UniProtKB-KW"/>
</dbReference>
<dbReference type="PROSITE" id="PS01087">
    <property type="entry name" value="RADICAL_ACTIVATING"/>
    <property type="match status" value="1"/>
</dbReference>
<name>A0A7G9WKJ6_9FIRM</name>
<dbReference type="InterPro" id="IPR001989">
    <property type="entry name" value="Radical_activat_CS"/>
</dbReference>
<dbReference type="KEGG" id="caml:H6X83_06310"/>
<dbReference type="GO" id="GO:0051539">
    <property type="term" value="F:4 iron, 4 sulfur cluster binding"/>
    <property type="evidence" value="ECO:0007669"/>
    <property type="project" value="UniProtKB-KW"/>
</dbReference>
<evidence type="ECO:0000256" key="8">
    <source>
        <dbReference type="PIRSR" id="PIRSR004869-50"/>
    </source>
</evidence>
<evidence type="ECO:0000256" key="2">
    <source>
        <dbReference type="ARBA" id="ARBA00022485"/>
    </source>
</evidence>
<dbReference type="Proteomes" id="UP000516046">
    <property type="component" value="Chromosome"/>
</dbReference>
<dbReference type="SFLD" id="SFLDS00029">
    <property type="entry name" value="Radical_SAM"/>
    <property type="match status" value="1"/>
</dbReference>
<sequence length="299" mass="32921">MKIKSCKLCPRNCGVTRTPQQGSGFCKMGALPVVARAALHFWEEPCISGKKGSGAVFFTGCSLQCIFCQNYQISTQRSVGKTLTPQQLSDVFFRLIEQGANNINLVSAAHFVPVIVEALSLRPLPVPVVYNSGGYESLETLHMLDGLVQIYLPDYKYQDSELAKRFSGAADYVETAQKAILEMARQTGACQFDENGILQKGTIVRHLLLPGHTKNSIAALDWLAENLPQGVMVSLMGQYIPCGAVSAYPELNRKVTAREYHKVQQHLFDLNLDGFVQELASAKKDYIPAFDLTGVEANR</sequence>
<comment type="cofactor">
    <cofactor evidence="8">
        <name>[4Fe-4S] cluster</name>
        <dbReference type="ChEBI" id="CHEBI:49883"/>
    </cofactor>
    <text evidence="8">Binds 1 [4Fe-4S] cluster. The cluster is coordinated with 3 cysteines and an exchangeable S-adenosyl-L-methionine.</text>
</comment>
<dbReference type="PIRSF" id="PIRSF004869">
    <property type="entry name" value="PflX_prd"/>
    <property type="match status" value="1"/>
</dbReference>
<organism evidence="9 10">
    <name type="scientific">Caproicibacterium amylolyticum</name>
    <dbReference type="NCBI Taxonomy" id="2766537"/>
    <lineage>
        <taxon>Bacteria</taxon>
        <taxon>Bacillati</taxon>
        <taxon>Bacillota</taxon>
        <taxon>Clostridia</taxon>
        <taxon>Eubacteriales</taxon>
        <taxon>Oscillospiraceae</taxon>
        <taxon>Caproicibacterium</taxon>
    </lineage>
</organism>
<reference evidence="9 10" key="1">
    <citation type="submission" date="2020-08" db="EMBL/GenBank/DDBJ databases">
        <authorList>
            <person name="Ren C."/>
            <person name="Gu Y."/>
            <person name="Xu Y."/>
        </authorList>
    </citation>
    <scope>NUCLEOTIDE SEQUENCE [LARGE SCALE GENOMIC DNA]</scope>
    <source>
        <strain evidence="9 10">LBM18003</strain>
    </source>
</reference>
<gene>
    <name evidence="9" type="ORF">H6X83_06310</name>
</gene>
<dbReference type="AlphaFoldDB" id="A0A7G9WKJ6"/>
<keyword evidence="7 8" id="KW-0411">Iron-sulfur</keyword>
<accession>A0A7G9WKJ6</accession>
<evidence type="ECO:0000313" key="10">
    <source>
        <dbReference type="Proteomes" id="UP000516046"/>
    </source>
</evidence>
<keyword evidence="3 8" id="KW-0949">S-adenosyl-L-methionine</keyword>
<dbReference type="InterPro" id="IPR016431">
    <property type="entry name" value="Pyrv-formate_lyase-activ_prd"/>
</dbReference>
<dbReference type="PANTHER" id="PTHR43075:SF1">
    <property type="entry name" value="FORMATE LYASE ACTIVATING ENZYME, PUTATIVE (AFU_ORTHOLOGUE AFUA_2G15630)-RELATED"/>
    <property type="match status" value="1"/>
</dbReference>
<keyword evidence="10" id="KW-1185">Reference proteome</keyword>
<dbReference type="Gene3D" id="3.20.20.70">
    <property type="entry name" value="Aldolase class I"/>
    <property type="match status" value="1"/>
</dbReference>
<keyword evidence="4 8" id="KW-0479">Metal-binding</keyword>
<dbReference type="InterPro" id="IPR040085">
    <property type="entry name" value="MJ0674-like"/>
</dbReference>
<dbReference type="RefSeq" id="WP_212508277.1">
    <property type="nucleotide sequence ID" value="NZ_CP060696.1"/>
</dbReference>